<dbReference type="GO" id="GO:0005975">
    <property type="term" value="P:carbohydrate metabolic process"/>
    <property type="evidence" value="ECO:0007669"/>
    <property type="project" value="UniProtKB-UniRule"/>
</dbReference>
<feature type="binding site" evidence="9">
    <location>
        <position position="60"/>
    </location>
    <ligand>
        <name>substrate</name>
    </ligand>
</feature>
<dbReference type="InterPro" id="IPR004515">
    <property type="entry name" value="Phosphoheptose_Isoase"/>
</dbReference>
<dbReference type="PANTHER" id="PTHR30390">
    <property type="entry name" value="SEDOHEPTULOSE 7-PHOSPHATE ISOMERASE / DNAA INITIATOR-ASSOCIATING FACTOR FOR REPLICATION INITIATION"/>
    <property type="match status" value="1"/>
</dbReference>
<protein>
    <recommendedName>
        <fullName evidence="9">Phosphoheptose isomerase</fullName>
        <ecNumber evidence="9">5.3.1.28</ecNumber>
    </recommendedName>
    <alternativeName>
        <fullName evidence="9">Sedoheptulose 7-phosphate isomerase</fullName>
    </alternativeName>
</protein>
<evidence type="ECO:0000256" key="8">
    <source>
        <dbReference type="ARBA" id="ARBA00023277"/>
    </source>
</evidence>
<dbReference type="Gene3D" id="3.40.50.10490">
    <property type="entry name" value="Glucose-6-phosphate isomerase like protein, domain 1"/>
    <property type="match status" value="1"/>
</dbReference>
<dbReference type="AlphaFoldDB" id="A0A0S7WKB0"/>
<feature type="binding site" evidence="9">
    <location>
        <begin position="115"/>
        <end position="117"/>
    </location>
    <ligand>
        <name>substrate</name>
    </ligand>
</feature>
<keyword evidence="4 9" id="KW-0963">Cytoplasm</keyword>
<sequence>MKTVRERIRESTKTLAALSVHAERISEITCAVGESLRRGGKLLVFGNGGSAVQAEHVAAELVVRLRRERQALPAVALTTSTAILSATANDYSFEDVFSRQLEALASFGDIVLALSTSGNSPNVLKGIETANALQLKTIALLGKGGGKLKGRADLELIVDSNSTERIQEAHLLILHIIAEMIESAFCNEQSGHS</sequence>
<evidence type="ECO:0000256" key="3">
    <source>
        <dbReference type="ARBA" id="ARBA00009894"/>
    </source>
</evidence>
<feature type="binding site" evidence="9">
    <location>
        <begin position="47"/>
        <end position="49"/>
    </location>
    <ligand>
        <name>substrate</name>
    </ligand>
</feature>
<comment type="catalytic activity">
    <reaction evidence="1 9">
        <text>2 D-sedoheptulose 7-phosphate = D-glycero-alpha-D-manno-heptose 7-phosphate + D-glycero-beta-D-manno-heptose 7-phosphate</text>
        <dbReference type="Rhea" id="RHEA:27489"/>
        <dbReference type="ChEBI" id="CHEBI:57483"/>
        <dbReference type="ChEBI" id="CHEBI:60203"/>
        <dbReference type="ChEBI" id="CHEBI:60204"/>
        <dbReference type="EC" id="5.3.1.28"/>
    </reaction>
</comment>
<feature type="binding site" evidence="9">
    <location>
        <position position="56"/>
    </location>
    <ligand>
        <name>Zn(2+)</name>
        <dbReference type="ChEBI" id="CHEBI:29105"/>
    </ligand>
</feature>
<feature type="binding site" evidence="9">
    <location>
        <begin position="89"/>
        <end position="90"/>
    </location>
    <ligand>
        <name>substrate</name>
    </ligand>
</feature>
<name>A0A0S7WKB0_UNCT6</name>
<proteinExistence type="inferred from homology"/>
<dbReference type="InterPro" id="IPR035461">
    <property type="entry name" value="GmhA/DiaA"/>
</dbReference>
<dbReference type="EC" id="5.3.1.28" evidence="9"/>
<comment type="function">
    <text evidence="9">Catalyzes the isomerization of sedoheptulose 7-phosphate in D-glycero-D-manno-heptose 7-phosphate.</text>
</comment>
<dbReference type="EMBL" id="LIZT01000018">
    <property type="protein sequence ID" value="KPJ50561.1"/>
    <property type="molecule type" value="Genomic_DNA"/>
</dbReference>
<feature type="binding site" evidence="9">
    <location>
        <position position="60"/>
    </location>
    <ligand>
        <name>Zn(2+)</name>
        <dbReference type="ChEBI" id="CHEBI:29105"/>
    </ligand>
</feature>
<dbReference type="Proteomes" id="UP000051124">
    <property type="component" value="Unassembled WGS sequence"/>
</dbReference>
<evidence type="ECO:0000259" key="10">
    <source>
        <dbReference type="PROSITE" id="PS51464"/>
    </source>
</evidence>
<dbReference type="PROSITE" id="PS51464">
    <property type="entry name" value="SIS"/>
    <property type="match status" value="1"/>
</dbReference>
<dbReference type="InterPro" id="IPR001347">
    <property type="entry name" value="SIS_dom"/>
</dbReference>
<feature type="binding site" evidence="9">
    <location>
        <position position="167"/>
    </location>
    <ligand>
        <name>Zn(2+)</name>
        <dbReference type="ChEBI" id="CHEBI:29105"/>
    </ligand>
</feature>
<dbReference type="SUPFAM" id="SSF53697">
    <property type="entry name" value="SIS domain"/>
    <property type="match status" value="1"/>
</dbReference>
<gene>
    <name evidence="9" type="primary">gmhA</name>
    <name evidence="11" type="ORF">AMJ40_02580</name>
</gene>
<evidence type="ECO:0000256" key="4">
    <source>
        <dbReference type="ARBA" id="ARBA00022490"/>
    </source>
</evidence>
<dbReference type="InterPro" id="IPR050099">
    <property type="entry name" value="SIS_GmhA/DiaA_subfam"/>
</dbReference>
<dbReference type="Pfam" id="PF13580">
    <property type="entry name" value="SIS_2"/>
    <property type="match status" value="1"/>
</dbReference>
<keyword evidence="5 9" id="KW-0479">Metal-binding</keyword>
<comment type="miscellaneous">
    <text evidence="9">The reaction produces a racemic mixture of D-glycero-alpha-D-manno-heptose 7-phosphate and D-glycero-beta-D-manno-heptose 7-phosphate.</text>
</comment>
<feature type="binding site" evidence="9">
    <location>
        <position position="175"/>
    </location>
    <ligand>
        <name>Zn(2+)</name>
        <dbReference type="ChEBI" id="CHEBI:29105"/>
    </ligand>
</feature>
<keyword evidence="7 9" id="KW-0413">Isomerase</keyword>
<dbReference type="GO" id="GO:0097367">
    <property type="term" value="F:carbohydrate derivative binding"/>
    <property type="evidence" value="ECO:0007669"/>
    <property type="project" value="InterPro"/>
</dbReference>
<evidence type="ECO:0000256" key="2">
    <source>
        <dbReference type="ARBA" id="ARBA00004496"/>
    </source>
</evidence>
<dbReference type="CDD" id="cd05006">
    <property type="entry name" value="SIS_GmhA"/>
    <property type="match status" value="1"/>
</dbReference>
<accession>A0A0S7WKB0</accession>
<dbReference type="GO" id="GO:0008270">
    <property type="term" value="F:zinc ion binding"/>
    <property type="evidence" value="ECO:0007669"/>
    <property type="project" value="UniProtKB-UniRule"/>
</dbReference>
<evidence type="ECO:0000313" key="12">
    <source>
        <dbReference type="Proteomes" id="UP000051124"/>
    </source>
</evidence>
<dbReference type="GO" id="GO:0008968">
    <property type="term" value="F:D-sedoheptulose 7-phosphate isomerase activity"/>
    <property type="evidence" value="ECO:0007669"/>
    <property type="project" value="UniProtKB-UniRule"/>
</dbReference>
<evidence type="ECO:0000256" key="1">
    <source>
        <dbReference type="ARBA" id="ARBA00000348"/>
    </source>
</evidence>
<reference evidence="11 12" key="1">
    <citation type="journal article" date="2015" name="Microbiome">
        <title>Genomic resolution of linkages in carbon, nitrogen, and sulfur cycling among widespread estuary sediment bacteria.</title>
        <authorList>
            <person name="Baker B.J."/>
            <person name="Lazar C.S."/>
            <person name="Teske A.P."/>
            <person name="Dick G.J."/>
        </authorList>
    </citation>
    <scope>NUCLEOTIDE SEQUENCE [LARGE SCALE GENOMIC DNA]</scope>
    <source>
        <strain evidence="11">DG_26</strain>
    </source>
</reference>
<evidence type="ECO:0000313" key="11">
    <source>
        <dbReference type="EMBL" id="KPJ50561.1"/>
    </source>
</evidence>
<dbReference type="GO" id="GO:2001061">
    <property type="term" value="P:D-glycero-D-manno-heptose 7-phosphate biosynthetic process"/>
    <property type="evidence" value="ECO:0007669"/>
    <property type="project" value="UniProtKB-UniPathway"/>
</dbReference>
<keyword evidence="8 9" id="KW-0119">Carbohydrate metabolism</keyword>
<dbReference type="UniPathway" id="UPA00041">
    <property type="reaction ID" value="UER00436"/>
</dbReference>
<dbReference type="HAMAP" id="MF_00067">
    <property type="entry name" value="GmhA"/>
    <property type="match status" value="1"/>
</dbReference>
<organism evidence="11 12">
    <name type="scientific">candidate division TA06 bacterium DG_26</name>
    <dbReference type="NCBI Taxonomy" id="1703771"/>
    <lineage>
        <taxon>Bacteria</taxon>
        <taxon>Bacteria division TA06</taxon>
    </lineage>
</organism>
<feature type="binding site" evidence="9">
    <location>
        <position position="167"/>
    </location>
    <ligand>
        <name>substrate</name>
    </ligand>
</feature>
<dbReference type="InterPro" id="IPR046348">
    <property type="entry name" value="SIS_dom_sf"/>
</dbReference>
<comment type="similarity">
    <text evidence="3 9">Belongs to the SIS family. GmhA subfamily.</text>
</comment>
<keyword evidence="6 9" id="KW-0862">Zinc</keyword>
<feature type="domain" description="SIS" evidence="10">
    <location>
        <begin position="32"/>
        <end position="187"/>
    </location>
</feature>
<feature type="binding site" evidence="9">
    <location>
        <position position="120"/>
    </location>
    <ligand>
        <name>substrate</name>
    </ligand>
</feature>
<comment type="caution">
    <text evidence="11">The sequence shown here is derived from an EMBL/GenBank/DDBJ whole genome shotgun (WGS) entry which is preliminary data.</text>
</comment>
<evidence type="ECO:0000256" key="7">
    <source>
        <dbReference type="ARBA" id="ARBA00023235"/>
    </source>
</evidence>
<comment type="pathway">
    <text evidence="9">Carbohydrate biosynthesis; D-glycero-D-manno-heptose 7-phosphate biosynthesis; D-glycero-alpha-D-manno-heptose 7-phosphate and D-glycero-beta-D-manno-heptose 7-phosphate from sedoheptulose 7-phosphate: step 1/1.</text>
</comment>
<dbReference type="GO" id="GO:0005737">
    <property type="term" value="C:cytoplasm"/>
    <property type="evidence" value="ECO:0007669"/>
    <property type="project" value="UniProtKB-SubCell"/>
</dbReference>
<evidence type="ECO:0000256" key="9">
    <source>
        <dbReference type="HAMAP-Rule" id="MF_00067"/>
    </source>
</evidence>
<evidence type="ECO:0000256" key="5">
    <source>
        <dbReference type="ARBA" id="ARBA00022723"/>
    </source>
</evidence>
<evidence type="ECO:0000256" key="6">
    <source>
        <dbReference type="ARBA" id="ARBA00022833"/>
    </source>
</evidence>
<comment type="cofactor">
    <cofactor evidence="9">
        <name>Zn(2+)</name>
        <dbReference type="ChEBI" id="CHEBI:29105"/>
    </cofactor>
    <text evidence="9">Binds 1 zinc ion per subunit.</text>
</comment>
<comment type="subcellular location">
    <subcellularLocation>
        <location evidence="2 9">Cytoplasm</location>
    </subcellularLocation>
</comment>